<dbReference type="InterPro" id="IPR023346">
    <property type="entry name" value="Lysozyme-like_dom_sf"/>
</dbReference>
<keyword evidence="1" id="KW-0812">Transmembrane</keyword>
<dbReference type="Gene3D" id="1.20.141.10">
    <property type="entry name" value="Chitosanase, subunit A, domain 1"/>
    <property type="match status" value="1"/>
</dbReference>
<evidence type="ECO:0000259" key="2">
    <source>
        <dbReference type="Pfam" id="PF05838"/>
    </source>
</evidence>
<dbReference type="AlphaFoldDB" id="A0A7V8B3Y3"/>
<gene>
    <name evidence="4" type="ORF">F9K94_01590</name>
</gene>
<reference evidence="4 5" key="1">
    <citation type="submission" date="2019-09" db="EMBL/GenBank/DDBJ databases">
        <title>Taxonomic organization of the family Brucellaceae based on a phylogenomic approach.</title>
        <authorList>
            <person name="Leclercq S."/>
            <person name="Cloeckaert A."/>
            <person name="Zygmunt M.S."/>
        </authorList>
    </citation>
    <scope>NUCLEOTIDE SEQUENCE [LARGE SCALE GENOMIC DNA]</scope>
    <source>
        <strain evidence="4 5">TA93</strain>
    </source>
</reference>
<dbReference type="EMBL" id="WBVY01000001">
    <property type="protein sequence ID" value="KAB2658916.1"/>
    <property type="molecule type" value="Genomic_DNA"/>
</dbReference>
<protein>
    <submittedName>
        <fullName evidence="4">Glycoside hydrolase family 108 protein</fullName>
    </submittedName>
</protein>
<dbReference type="SUPFAM" id="SSF53955">
    <property type="entry name" value="Lysozyme-like"/>
    <property type="match status" value="1"/>
</dbReference>
<dbReference type="CDD" id="cd13926">
    <property type="entry name" value="N-acetylmuramidase_GH108"/>
    <property type="match status" value="1"/>
</dbReference>
<proteinExistence type="predicted"/>
<accession>A0A7V8B3Y3</accession>
<keyword evidence="1" id="KW-1133">Transmembrane helix</keyword>
<evidence type="ECO:0000313" key="4">
    <source>
        <dbReference type="EMBL" id="KAB2658916.1"/>
    </source>
</evidence>
<sequence>MKSNFQKVMPYIFSEEGGYADNPADPGGATNMGITIATLSAWDGHQASSEDIREMTQATATEIYQAQFWNKIDGDNLPSGIDYALFDFSVNSGPARAARMLQGILDMPEDGIIGAQTVEAANMRPAEEVINALCDARASWLEGLSTASTFGKGWLARVERVRSRALALAAKSPVTHMAEPVKDIAPKARQGDMAVTSVLKHPEALGTMGSVASGVVAIASGNSPVQYALAIVMVACAVVGLWYFVRRVRNEP</sequence>
<dbReference type="Pfam" id="PF05838">
    <property type="entry name" value="Glyco_hydro_108"/>
    <property type="match status" value="1"/>
</dbReference>
<evidence type="ECO:0000256" key="1">
    <source>
        <dbReference type="SAM" id="Phobius"/>
    </source>
</evidence>
<evidence type="ECO:0000313" key="5">
    <source>
        <dbReference type="Proteomes" id="UP000460650"/>
    </source>
</evidence>
<dbReference type="Proteomes" id="UP000460650">
    <property type="component" value="Unassembled WGS sequence"/>
</dbReference>
<dbReference type="GO" id="GO:0016787">
    <property type="term" value="F:hydrolase activity"/>
    <property type="evidence" value="ECO:0007669"/>
    <property type="project" value="UniProtKB-KW"/>
</dbReference>
<keyword evidence="1" id="KW-0472">Membrane</keyword>
<feature type="transmembrane region" description="Helical" evidence="1">
    <location>
        <begin position="227"/>
        <end position="245"/>
    </location>
</feature>
<dbReference type="RefSeq" id="WP_151643258.1">
    <property type="nucleotide sequence ID" value="NZ_WBVY01000001.1"/>
</dbReference>
<dbReference type="Pfam" id="PF09374">
    <property type="entry name" value="PG_binding_3"/>
    <property type="match status" value="1"/>
</dbReference>
<organism evidence="4 5">
    <name type="scientific">Brucella tritici</name>
    <dbReference type="NCBI Taxonomy" id="94626"/>
    <lineage>
        <taxon>Bacteria</taxon>
        <taxon>Pseudomonadati</taxon>
        <taxon>Pseudomonadota</taxon>
        <taxon>Alphaproteobacteria</taxon>
        <taxon>Hyphomicrobiales</taxon>
        <taxon>Brucellaceae</taxon>
        <taxon>Brucella/Ochrobactrum group</taxon>
        <taxon>Brucella</taxon>
    </lineage>
</organism>
<feature type="domain" description="Peptidoglycan binding" evidence="3">
    <location>
        <begin position="97"/>
        <end position="158"/>
    </location>
</feature>
<dbReference type="InterPro" id="IPR008565">
    <property type="entry name" value="TtsA-like_GH18_dom"/>
</dbReference>
<dbReference type="InterPro" id="IPR018537">
    <property type="entry name" value="Peptidoglycan-bd_3"/>
</dbReference>
<name>A0A7V8B3Y3_9HYPH</name>
<evidence type="ECO:0000259" key="3">
    <source>
        <dbReference type="Pfam" id="PF09374"/>
    </source>
</evidence>
<keyword evidence="4" id="KW-0378">Hydrolase</keyword>
<feature type="domain" description="TtsA-like Glycoside hydrolase family 108" evidence="2">
    <location>
        <begin position="10"/>
        <end position="93"/>
    </location>
</feature>
<comment type="caution">
    <text evidence="4">The sequence shown here is derived from an EMBL/GenBank/DDBJ whole genome shotgun (WGS) entry which is preliminary data.</text>
</comment>